<evidence type="ECO:0000313" key="3">
    <source>
        <dbReference type="Proteomes" id="UP000431901"/>
    </source>
</evidence>
<dbReference type="AlphaFoldDB" id="A0A6I4WB57"/>
<dbReference type="InterPro" id="IPR036390">
    <property type="entry name" value="WH_DNA-bd_sf"/>
</dbReference>
<dbReference type="Pfam" id="PF12802">
    <property type="entry name" value="MarR_2"/>
    <property type="match status" value="2"/>
</dbReference>
<dbReference type="PRINTS" id="PR00598">
    <property type="entry name" value="HTHMARR"/>
</dbReference>
<accession>A0A6I4WB57</accession>
<evidence type="ECO:0000259" key="1">
    <source>
        <dbReference type="PROSITE" id="PS50995"/>
    </source>
</evidence>
<comment type="caution">
    <text evidence="2">The sequence shown here is derived from an EMBL/GenBank/DDBJ whole genome shotgun (WGS) entry which is preliminary data.</text>
</comment>
<proteinExistence type="predicted"/>
<dbReference type="SUPFAM" id="SSF46785">
    <property type="entry name" value="Winged helix' DNA-binding domain"/>
    <property type="match status" value="2"/>
</dbReference>
<name>A0A6I4WB57_9ACTN</name>
<protein>
    <submittedName>
        <fullName evidence="2">MarR family transcriptional regulator</fullName>
    </submittedName>
</protein>
<dbReference type="RefSeq" id="WP_161105605.1">
    <property type="nucleotide sequence ID" value="NZ_JBHLYI010000008.1"/>
</dbReference>
<dbReference type="GO" id="GO:0006950">
    <property type="term" value="P:response to stress"/>
    <property type="evidence" value="ECO:0007669"/>
    <property type="project" value="TreeGrafter"/>
</dbReference>
<feature type="domain" description="HTH marR-type" evidence="1">
    <location>
        <begin position="1"/>
        <end position="141"/>
    </location>
</feature>
<dbReference type="Gene3D" id="1.10.10.10">
    <property type="entry name" value="Winged helix-like DNA-binding domain superfamily/Winged helix DNA-binding domain"/>
    <property type="match status" value="2"/>
</dbReference>
<reference evidence="2 3" key="1">
    <citation type="submission" date="2019-12" db="EMBL/GenBank/DDBJ databases">
        <title>Nocardia macrotermitis sp. nov. and Nocardia aurantia sp. nov., isolated from the gut of the fungus growing-termite Macrotermes natalensis.</title>
        <authorList>
            <person name="Christine B."/>
            <person name="Rene B."/>
        </authorList>
    </citation>
    <scope>NUCLEOTIDE SEQUENCE [LARGE SCALE GENOMIC DNA]</scope>
    <source>
        <strain evidence="2 3">DSM 102126</strain>
    </source>
</reference>
<dbReference type="OrthoDB" id="3174724at2"/>
<keyword evidence="3" id="KW-1185">Reference proteome</keyword>
<dbReference type="PROSITE" id="PS50995">
    <property type="entry name" value="HTH_MARR_2"/>
    <property type="match status" value="2"/>
</dbReference>
<gene>
    <name evidence="2" type="ORF">GQ466_25700</name>
</gene>
<dbReference type="InterPro" id="IPR039422">
    <property type="entry name" value="MarR/SlyA-like"/>
</dbReference>
<dbReference type="InterPro" id="IPR036388">
    <property type="entry name" value="WH-like_DNA-bd_sf"/>
</dbReference>
<dbReference type="Proteomes" id="UP000431901">
    <property type="component" value="Unassembled WGS sequence"/>
</dbReference>
<feature type="domain" description="HTH marR-type" evidence="1">
    <location>
        <begin position="132"/>
        <end position="298"/>
    </location>
</feature>
<organism evidence="2 3">
    <name type="scientific">Actinomadura rayongensis</name>
    <dbReference type="NCBI Taxonomy" id="1429076"/>
    <lineage>
        <taxon>Bacteria</taxon>
        <taxon>Bacillati</taxon>
        <taxon>Actinomycetota</taxon>
        <taxon>Actinomycetes</taxon>
        <taxon>Streptosporangiales</taxon>
        <taxon>Thermomonosporaceae</taxon>
        <taxon>Actinomadura</taxon>
    </lineage>
</organism>
<dbReference type="PANTHER" id="PTHR33164">
    <property type="entry name" value="TRANSCRIPTIONAL REGULATOR, MARR FAMILY"/>
    <property type="match status" value="1"/>
</dbReference>
<dbReference type="InterPro" id="IPR000835">
    <property type="entry name" value="HTH_MarR-typ"/>
</dbReference>
<dbReference type="PANTHER" id="PTHR33164:SF95">
    <property type="entry name" value="TRANSCRIPTIONAL REGULATOR"/>
    <property type="match status" value="1"/>
</dbReference>
<dbReference type="EMBL" id="WUTW01000007">
    <property type="protein sequence ID" value="MXQ67417.1"/>
    <property type="molecule type" value="Genomic_DNA"/>
</dbReference>
<dbReference type="SMART" id="SM00347">
    <property type="entry name" value="HTH_MARR"/>
    <property type="match status" value="2"/>
</dbReference>
<evidence type="ECO:0000313" key="2">
    <source>
        <dbReference type="EMBL" id="MXQ67417.1"/>
    </source>
</evidence>
<dbReference type="GO" id="GO:0003700">
    <property type="term" value="F:DNA-binding transcription factor activity"/>
    <property type="evidence" value="ECO:0007669"/>
    <property type="project" value="InterPro"/>
</dbReference>
<sequence length="304" mass="33118">MTAPADASLPVLGTAPGHLIRCVQQAHTGLWQQHVLVGLTSVQYGILLVVGQQGKLDQKTVGHLMSLDKSTTADVVSRLVRRGLVTRQRDPKDGRRRPVCLAARGRLALVQATPAVVEVQRRLLDPLDAAERDELFGLLSRVAYQGPAPDDEALAADDGAIPAERLHRHPGHLVRRAQQVHTTLWTRSVSSSITSVQYSVLLSLHREPLLDQRTLGVRVSLDKSTGGDVVARLEERGWVERTRDAGDGRRNLLGLTAAGRDFLIDRAAAVVAVQAELLAPLPAGERRRFTDLMARLTRAHEAAP</sequence>